<evidence type="ECO:0000313" key="5">
    <source>
        <dbReference type="Proteomes" id="UP001652564"/>
    </source>
</evidence>
<reference evidence="4 5" key="1">
    <citation type="submission" date="2022-10" db="EMBL/GenBank/DDBJ databases">
        <title>Defluviimonas sp. nov., isolated from ocean surface sediments.</title>
        <authorList>
            <person name="He W."/>
            <person name="Wang L."/>
            <person name="Zhang D.-F."/>
        </authorList>
    </citation>
    <scope>NUCLEOTIDE SEQUENCE [LARGE SCALE GENOMIC DNA]</scope>
    <source>
        <strain evidence="4 5">WL0050</strain>
    </source>
</reference>
<proteinExistence type="inferred from homology"/>
<protein>
    <submittedName>
        <fullName evidence="4">Ldh family oxidoreductase</fullName>
    </submittedName>
</protein>
<dbReference type="InterPro" id="IPR043144">
    <property type="entry name" value="Mal/L-sulf/L-lact_DH-like_ah"/>
</dbReference>
<comment type="similarity">
    <text evidence="1">Belongs to the LDH2/MDH2 oxidoreductase family.</text>
</comment>
<keyword evidence="2" id="KW-0560">Oxidoreductase</keyword>
<dbReference type="Gene3D" id="3.30.1370.60">
    <property type="entry name" value="Hypothetical oxidoreductase yiak, domain 2"/>
    <property type="match status" value="1"/>
</dbReference>
<evidence type="ECO:0000256" key="2">
    <source>
        <dbReference type="ARBA" id="ARBA00023002"/>
    </source>
</evidence>
<sequence>MTPTRSKLEFRGAHLSLPADDATARLAGIFRALGSTGHIAEEVAAHLVDANLCGVESHGVVRVLQYAGQFRSGYMRAGVEPIVKEGGAGRREVDGQGGIGIPAMQMAFDEGCRLARATGVAALAVRNVGHTGRHGAFAEAAANEGMLTFLMGGGNRQTWRQVAPHGGRKALLPTNPWCIGIPGGARGPVVLDFATSKIAGGWIYAAHSAGALLPEGCVIDRHGHPTRDPEDYFAGGAILPSGEHKGYGLALMAELIAEAMLGPVTAEANWLLIAIDATGYCDTFGMARTAEEILAELRDCPPAPGFVSVDIPGERERAHSATSGGRITVPEATWAQIGDLARSLGVAWENPKPPGSFPPMPEAPDNTKE</sequence>
<organism evidence="4 5">
    <name type="scientific">Albidovulum litorale</name>
    <dbReference type="NCBI Taxonomy" id="2984134"/>
    <lineage>
        <taxon>Bacteria</taxon>
        <taxon>Pseudomonadati</taxon>
        <taxon>Pseudomonadota</taxon>
        <taxon>Alphaproteobacteria</taxon>
        <taxon>Rhodobacterales</taxon>
        <taxon>Paracoccaceae</taxon>
        <taxon>Albidovulum</taxon>
    </lineage>
</organism>
<dbReference type="Proteomes" id="UP001652564">
    <property type="component" value="Unassembled WGS sequence"/>
</dbReference>
<dbReference type="InterPro" id="IPR043143">
    <property type="entry name" value="Mal/L-sulf/L-lact_DH-like_NADP"/>
</dbReference>
<evidence type="ECO:0000313" key="4">
    <source>
        <dbReference type="EMBL" id="MCV2874541.1"/>
    </source>
</evidence>
<dbReference type="InterPro" id="IPR003767">
    <property type="entry name" value="Malate/L-lactate_DH-like"/>
</dbReference>
<feature type="compositionally biased region" description="Pro residues" evidence="3">
    <location>
        <begin position="351"/>
        <end position="362"/>
    </location>
</feature>
<keyword evidence="5" id="KW-1185">Reference proteome</keyword>
<dbReference type="EMBL" id="JAOWKZ010000005">
    <property type="protein sequence ID" value="MCV2874541.1"/>
    <property type="molecule type" value="Genomic_DNA"/>
</dbReference>
<name>A0ABT2ZTQ7_9RHOB</name>
<dbReference type="SUPFAM" id="SSF89733">
    <property type="entry name" value="L-sulfolactate dehydrogenase-like"/>
    <property type="match status" value="1"/>
</dbReference>
<dbReference type="Gene3D" id="1.10.1530.10">
    <property type="match status" value="1"/>
</dbReference>
<evidence type="ECO:0000256" key="3">
    <source>
        <dbReference type="SAM" id="MobiDB-lite"/>
    </source>
</evidence>
<dbReference type="InterPro" id="IPR036111">
    <property type="entry name" value="Mal/L-sulfo/L-lacto_DH-like_sf"/>
</dbReference>
<dbReference type="Pfam" id="PF02615">
    <property type="entry name" value="Ldh_2"/>
    <property type="match status" value="1"/>
</dbReference>
<feature type="region of interest" description="Disordered" evidence="3">
    <location>
        <begin position="348"/>
        <end position="369"/>
    </location>
</feature>
<dbReference type="PANTHER" id="PTHR11091">
    <property type="entry name" value="OXIDOREDUCTASE-RELATED"/>
    <property type="match status" value="1"/>
</dbReference>
<comment type="caution">
    <text evidence="4">The sequence shown here is derived from an EMBL/GenBank/DDBJ whole genome shotgun (WGS) entry which is preliminary data.</text>
</comment>
<gene>
    <name evidence="4" type="ORF">OEZ71_19755</name>
</gene>
<evidence type="ECO:0000256" key="1">
    <source>
        <dbReference type="ARBA" id="ARBA00006056"/>
    </source>
</evidence>
<accession>A0ABT2ZTQ7</accession>
<dbReference type="PANTHER" id="PTHR11091:SF0">
    <property type="entry name" value="MALATE DEHYDROGENASE"/>
    <property type="match status" value="1"/>
</dbReference>